<dbReference type="GO" id="GO:0034220">
    <property type="term" value="P:monoatomic ion transmembrane transport"/>
    <property type="evidence" value="ECO:0007669"/>
    <property type="project" value="UniProtKB-KW"/>
</dbReference>
<dbReference type="Pfam" id="PF17834">
    <property type="entry name" value="GHD"/>
    <property type="match status" value="1"/>
</dbReference>
<keyword evidence="5 10" id="KW-1133">Transmembrane helix</keyword>
<evidence type="ECO:0000256" key="9">
    <source>
        <dbReference type="SAM" id="MobiDB-lite"/>
    </source>
</evidence>
<dbReference type="GO" id="GO:0016020">
    <property type="term" value="C:membrane"/>
    <property type="evidence" value="ECO:0007669"/>
    <property type="project" value="UniProtKB-SubCell"/>
</dbReference>
<protein>
    <recommendedName>
        <fullName evidence="11">Beta-galactosidase beta-sandwich domain-containing protein</fullName>
    </recommendedName>
</protein>
<evidence type="ECO:0000256" key="5">
    <source>
        <dbReference type="ARBA" id="ARBA00022989"/>
    </source>
</evidence>
<organism evidence="12 13">
    <name type="scientific">Stephania yunnanensis</name>
    <dbReference type="NCBI Taxonomy" id="152371"/>
    <lineage>
        <taxon>Eukaryota</taxon>
        <taxon>Viridiplantae</taxon>
        <taxon>Streptophyta</taxon>
        <taxon>Embryophyta</taxon>
        <taxon>Tracheophyta</taxon>
        <taxon>Spermatophyta</taxon>
        <taxon>Magnoliopsida</taxon>
        <taxon>Ranunculales</taxon>
        <taxon>Menispermaceae</taxon>
        <taxon>Menispermoideae</taxon>
        <taxon>Cissampelideae</taxon>
        <taxon>Stephania</taxon>
    </lineage>
</organism>
<feature type="transmembrane region" description="Helical" evidence="10">
    <location>
        <begin position="319"/>
        <end position="338"/>
    </location>
</feature>
<dbReference type="GO" id="GO:0015743">
    <property type="term" value="P:malate transport"/>
    <property type="evidence" value="ECO:0007669"/>
    <property type="project" value="InterPro"/>
</dbReference>
<evidence type="ECO:0000259" key="11">
    <source>
        <dbReference type="Pfam" id="PF17834"/>
    </source>
</evidence>
<keyword evidence="6" id="KW-0406">Ion transport</keyword>
<dbReference type="EMBL" id="JBBNAF010000011">
    <property type="protein sequence ID" value="KAK9098553.1"/>
    <property type="molecule type" value="Genomic_DNA"/>
</dbReference>
<dbReference type="InterPro" id="IPR041392">
    <property type="entry name" value="GHD"/>
</dbReference>
<evidence type="ECO:0000313" key="13">
    <source>
        <dbReference type="Proteomes" id="UP001420932"/>
    </source>
</evidence>
<accession>A0AAP0EXH7</accession>
<name>A0AAP0EXH7_9MAGN</name>
<feature type="compositionally biased region" description="Basic and acidic residues" evidence="9">
    <location>
        <begin position="711"/>
        <end position="732"/>
    </location>
</feature>
<feature type="transmembrane region" description="Helical" evidence="10">
    <location>
        <begin position="282"/>
        <end position="298"/>
    </location>
</feature>
<keyword evidence="4 10" id="KW-0812">Transmembrane</keyword>
<dbReference type="InterPro" id="IPR020966">
    <property type="entry name" value="ALMT"/>
</dbReference>
<feature type="domain" description="Beta-galactosidase beta-sandwich" evidence="11">
    <location>
        <begin position="118"/>
        <end position="171"/>
    </location>
</feature>
<keyword evidence="8" id="KW-0407">Ion channel</keyword>
<keyword evidence="3" id="KW-0813">Transport</keyword>
<dbReference type="Pfam" id="PF11744">
    <property type="entry name" value="ALMT"/>
    <property type="match status" value="2"/>
</dbReference>
<evidence type="ECO:0000256" key="7">
    <source>
        <dbReference type="ARBA" id="ARBA00023136"/>
    </source>
</evidence>
<evidence type="ECO:0000256" key="8">
    <source>
        <dbReference type="ARBA" id="ARBA00023303"/>
    </source>
</evidence>
<dbReference type="Gene3D" id="3.40.30.10">
    <property type="entry name" value="Glutaredoxin"/>
    <property type="match status" value="1"/>
</dbReference>
<keyword evidence="13" id="KW-1185">Reference proteome</keyword>
<comment type="subcellular location">
    <subcellularLocation>
        <location evidence="1">Membrane</location>
        <topology evidence="1">Multi-pass membrane protein</topology>
    </subcellularLocation>
</comment>
<feature type="transmembrane region" description="Helical" evidence="10">
    <location>
        <begin position="198"/>
        <end position="218"/>
    </location>
</feature>
<feature type="compositionally biased region" description="Basic and acidic residues" evidence="9">
    <location>
        <begin position="671"/>
        <end position="704"/>
    </location>
</feature>
<evidence type="ECO:0000256" key="6">
    <source>
        <dbReference type="ARBA" id="ARBA00023065"/>
    </source>
</evidence>
<dbReference type="PANTHER" id="PTHR31086">
    <property type="entry name" value="ALUMINUM-ACTIVATED MALATE TRANSPORTER 10"/>
    <property type="match status" value="1"/>
</dbReference>
<evidence type="ECO:0000256" key="3">
    <source>
        <dbReference type="ARBA" id="ARBA00022448"/>
    </source>
</evidence>
<evidence type="ECO:0000256" key="4">
    <source>
        <dbReference type="ARBA" id="ARBA00022692"/>
    </source>
</evidence>
<keyword evidence="7 10" id="KW-0472">Membrane</keyword>
<comment type="caution">
    <text evidence="12">The sequence shown here is derived from an EMBL/GenBank/DDBJ whole genome shotgun (WGS) entry which is preliminary data.</text>
</comment>
<evidence type="ECO:0000256" key="10">
    <source>
        <dbReference type="SAM" id="Phobius"/>
    </source>
</evidence>
<evidence type="ECO:0000256" key="1">
    <source>
        <dbReference type="ARBA" id="ARBA00004141"/>
    </source>
</evidence>
<comment type="similarity">
    <text evidence="2">Belongs to the aromatic acid exporter (TC 2.A.85) family.</text>
</comment>
<sequence length="732" mass="82231">MLALNSELEKVSPSLGSSAVYLKESRINKLPRYDPTLKAVVVTCTEELAYQRAKEADNLLQKGVYLGTFCCLEKIDTLQVGMVGKLVEGLQDKIQLVPIDLWKRPAWYKEKVYPENKVTIYSYNGTASCFFSNANQTTNTTISFQDNQFTIPAGSVTILLDCKTETYYTAKAGFVKGSYVLVGLVKKTKQVRQEDPRWIIHSVNMGLALSLTSLVYYFRPLYDGFGVSTMWAVLTVVVVFEFTVGATLSKGLNIGFATFLVGGLGVGAHHLATFGFGDWEPILLGSFVFILVSNILRMPQLPQRSFSRFFPAIKARYDYGVLVFILTFGLVSVSGYRVDRIVELAHRDSSTILIGGLTCVLISVGVCPRSDEIVSKDDKYFLQRYKSVLNSKPSEESFANFASWEPGQGGFKFRHPWTQDCTTIGTLRRQCTCRIEALNRLHKLSNSGSIKLKCCILNLLANLGHSCLCSKPRLQRLHKKVQKRFKHMLDIGLLKPDVVEGTDVEVLNSMFHTSRRSPKVSINCRHLLHQKIRESYMHPQFMSDVMKPLQIEQLMDQEVVNLSGGELQRVALCLCLGKFLTLLISGLPNCSPGNMHYHWLLSSDGESEVLQSCVIVIIWSPYCSSYSDHSCWSFGDWRSLCFPCFTDLGIGQIFNPITPTKNWEALVSGERGQRERENEQRSAYARERAEGGDGSGEQHIEQRAESGGSVGERRDSRERGSEREERSEIGER</sequence>
<feature type="region of interest" description="Disordered" evidence="9">
    <location>
        <begin position="668"/>
        <end position="732"/>
    </location>
</feature>
<reference evidence="12 13" key="1">
    <citation type="submission" date="2024-01" db="EMBL/GenBank/DDBJ databases">
        <title>Genome assemblies of Stephania.</title>
        <authorList>
            <person name="Yang L."/>
        </authorList>
    </citation>
    <scope>NUCLEOTIDE SEQUENCE [LARGE SCALE GENOMIC DNA]</scope>
    <source>
        <strain evidence="12">YNDBR</strain>
        <tissue evidence="12">Leaf</tissue>
    </source>
</reference>
<dbReference type="Proteomes" id="UP001420932">
    <property type="component" value="Unassembled WGS sequence"/>
</dbReference>
<evidence type="ECO:0000313" key="12">
    <source>
        <dbReference type="EMBL" id="KAK9098553.1"/>
    </source>
</evidence>
<feature type="transmembrane region" description="Helical" evidence="10">
    <location>
        <begin position="256"/>
        <end position="276"/>
    </location>
</feature>
<feature type="transmembrane region" description="Helical" evidence="10">
    <location>
        <begin position="224"/>
        <end position="244"/>
    </location>
</feature>
<gene>
    <name evidence="12" type="ORF">Syun_025598</name>
</gene>
<proteinExistence type="inferred from homology"/>
<dbReference type="AlphaFoldDB" id="A0AAP0EXH7"/>
<evidence type="ECO:0000256" key="2">
    <source>
        <dbReference type="ARBA" id="ARBA00007079"/>
    </source>
</evidence>